<keyword evidence="2" id="KW-1185">Reference proteome</keyword>
<sequence length="580" mass="64006">MTVPHSVHAARLTRCTVCQQQPVAMRGVKFCFACWPGGPVNPPPCVRCGATTGYFTAGLCRRCHRYAPPSVDSCLDCYAWGATRNQSWLCLGCWQWRRANPTIGPCATCQRIVHLASSGVKVCRLCYRQAAMLRDPGSDLDPMGANRRGQQLFLADMFHRNAHRKPSKPAKVWSDAPQAGGPAWPQWRQLVLLPATGRVLAGRGRAALDGRADPQQAAVLEERARDIAALLGWTDRLLRDTCTGLRIALGLRDHRDDPVRASEATLLTTIDLPAGAVMRVLGEIGMLAEDRDPAFDAWAASQIAQLPDPMAAEVSDWLEVMRHGNPTPPRRRPRSRTTIELHLRWALPTLLRWAAQGHASLREITRDDVVRDLPPLGNPRAQAGQGLKSIFRLLKARKVLFTDPTARIPTGRHQDQQPLPVDLHDLRDALNASKPAHAAVTALIAFHALGPGQVQRLRLTDVRDGTLHLDGRSILLAKPVQQALTAYLNHRQTRWPHTNSPYLFVTTRTASSDVPVSRRWVWQALGPKLSAANLRQDRILDEAHATGGDVRRLADLFGLSVKAGSRYTATIDHPDLTALT</sequence>
<dbReference type="SUPFAM" id="SSF48695">
    <property type="entry name" value="Multiheme cytochromes"/>
    <property type="match status" value="1"/>
</dbReference>
<gene>
    <name evidence="1" type="ORF">Pa4123_59160</name>
</gene>
<proteinExistence type="predicted"/>
<evidence type="ECO:0000313" key="2">
    <source>
        <dbReference type="Proteomes" id="UP001144280"/>
    </source>
</evidence>
<accession>A0ABQ5R2I7</accession>
<evidence type="ECO:0008006" key="3">
    <source>
        <dbReference type="Google" id="ProtNLM"/>
    </source>
</evidence>
<dbReference type="EMBL" id="BSDI01000034">
    <property type="protein sequence ID" value="GLI00640.1"/>
    <property type="molecule type" value="Genomic_DNA"/>
</dbReference>
<dbReference type="SUPFAM" id="SSF56349">
    <property type="entry name" value="DNA breaking-rejoining enzymes"/>
    <property type="match status" value="1"/>
</dbReference>
<evidence type="ECO:0000313" key="1">
    <source>
        <dbReference type="EMBL" id="GLI00640.1"/>
    </source>
</evidence>
<dbReference type="Proteomes" id="UP001144280">
    <property type="component" value="Unassembled WGS sequence"/>
</dbReference>
<organism evidence="1 2">
    <name type="scientific">Phytohabitans aurantiacus</name>
    <dbReference type="NCBI Taxonomy" id="3016789"/>
    <lineage>
        <taxon>Bacteria</taxon>
        <taxon>Bacillati</taxon>
        <taxon>Actinomycetota</taxon>
        <taxon>Actinomycetes</taxon>
        <taxon>Micromonosporales</taxon>
        <taxon>Micromonosporaceae</taxon>
    </lineage>
</organism>
<dbReference type="InterPro" id="IPR011010">
    <property type="entry name" value="DNA_brk_join_enz"/>
</dbReference>
<name>A0ABQ5R2I7_9ACTN</name>
<reference evidence="1" key="1">
    <citation type="submission" date="2022-12" db="EMBL/GenBank/DDBJ databases">
        <title>New Phytohabitans aurantiacus sp. RD004123 nov., an actinomycete isolated from soil.</title>
        <authorList>
            <person name="Triningsih D.W."/>
            <person name="Harunari E."/>
            <person name="Igarashi Y."/>
        </authorList>
    </citation>
    <scope>NUCLEOTIDE SEQUENCE</scope>
    <source>
        <strain evidence="1">RD004123</strain>
    </source>
</reference>
<dbReference type="RefSeq" id="WP_281901112.1">
    <property type="nucleotide sequence ID" value="NZ_BSDI01000034.1"/>
</dbReference>
<dbReference type="InterPro" id="IPR036280">
    <property type="entry name" value="Multihaem_cyt_sf"/>
</dbReference>
<comment type="caution">
    <text evidence="1">The sequence shown here is derived from an EMBL/GenBank/DDBJ whole genome shotgun (WGS) entry which is preliminary data.</text>
</comment>
<protein>
    <recommendedName>
        <fullName evidence="3">Tyr recombinase domain-containing protein</fullName>
    </recommendedName>
</protein>